<dbReference type="SUPFAM" id="SSF56655">
    <property type="entry name" value="Carbohydrate phosphatase"/>
    <property type="match status" value="1"/>
</dbReference>
<dbReference type="Pfam" id="PF00459">
    <property type="entry name" value="Inositol_P"/>
    <property type="match status" value="1"/>
</dbReference>
<evidence type="ECO:0000313" key="5">
    <source>
        <dbReference type="EMBL" id="NVO56301.1"/>
    </source>
</evidence>
<reference evidence="5 6" key="1">
    <citation type="submission" date="2020-06" db="EMBL/GenBank/DDBJ databases">
        <authorList>
            <person name="Cao W.R."/>
        </authorList>
    </citation>
    <scope>NUCLEOTIDE SEQUENCE [LARGE SCALE GENOMIC DNA]</scope>
    <source>
        <strain evidence="5 6">B1Z28</strain>
    </source>
</reference>
<dbReference type="Proteomes" id="UP000630805">
    <property type="component" value="Unassembled WGS sequence"/>
</dbReference>
<protein>
    <submittedName>
        <fullName evidence="5">Inositol monophosphatase</fullName>
    </submittedName>
</protein>
<dbReference type="EMBL" id="JABXWT010000004">
    <property type="protein sequence ID" value="NVO56301.1"/>
    <property type="molecule type" value="Genomic_DNA"/>
</dbReference>
<comment type="similarity">
    <text evidence="1">Belongs to the inositol monophosphatase superfamily.</text>
</comment>
<evidence type="ECO:0000256" key="1">
    <source>
        <dbReference type="ARBA" id="ARBA00009759"/>
    </source>
</evidence>
<dbReference type="RefSeq" id="WP_176864631.1">
    <property type="nucleotide sequence ID" value="NZ_JABXWT010000004.1"/>
</dbReference>
<dbReference type="PROSITE" id="PS00629">
    <property type="entry name" value="IMP_1"/>
    <property type="match status" value="1"/>
</dbReference>
<dbReference type="InterPro" id="IPR020583">
    <property type="entry name" value="Inositol_monoP_metal-BS"/>
</dbReference>
<dbReference type="InterPro" id="IPR000760">
    <property type="entry name" value="Inositol_monophosphatase-like"/>
</dbReference>
<organism evidence="5 6">
    <name type="scientific">Ruegeria haliotis</name>
    <dbReference type="NCBI Taxonomy" id="2747601"/>
    <lineage>
        <taxon>Bacteria</taxon>
        <taxon>Pseudomonadati</taxon>
        <taxon>Pseudomonadota</taxon>
        <taxon>Alphaproteobacteria</taxon>
        <taxon>Rhodobacterales</taxon>
        <taxon>Roseobacteraceae</taxon>
        <taxon>Ruegeria</taxon>
    </lineage>
</organism>
<sequence length="257" mass="28097">MLEANALTEHAQKISEIASGSAMRYFRGSLGVEFKQDESPVTQADKGVEAEVRSYLKQHFPCHGVFGEEHGRDAGDERHMWVIDPIDGTRSFLSGHPLFGFLLAHLIDGQAQLGVVGMPALNETYIGVVGEGAALNGHPIHVSSTTRLDQSILYVNEGDKIYRDYPEVFSRLMQAGQTRRFAYDCYPHALLASGHVDAVVDYDLQPYDFLAVSSLIEAAGGVMTDWQGHPLTLESDGAVVSAATRELHAELLELVNT</sequence>
<gene>
    <name evidence="5" type="ORF">HW561_10925</name>
</gene>
<comment type="caution">
    <text evidence="5">The sequence shown here is derived from an EMBL/GenBank/DDBJ whole genome shotgun (WGS) entry which is preliminary data.</text>
</comment>
<evidence type="ECO:0000313" key="6">
    <source>
        <dbReference type="Proteomes" id="UP000630805"/>
    </source>
</evidence>
<keyword evidence="4" id="KW-0460">Magnesium</keyword>
<dbReference type="Gene3D" id="3.30.540.10">
    <property type="entry name" value="Fructose-1,6-Bisphosphatase, subunit A, domain 1"/>
    <property type="match status" value="1"/>
</dbReference>
<dbReference type="PRINTS" id="PR00377">
    <property type="entry name" value="IMPHPHTASES"/>
</dbReference>
<evidence type="ECO:0000256" key="3">
    <source>
        <dbReference type="ARBA" id="ARBA00022801"/>
    </source>
</evidence>
<keyword evidence="6" id="KW-1185">Reference proteome</keyword>
<accession>A0ABX2PSC4</accession>
<keyword evidence="2" id="KW-0479">Metal-binding</keyword>
<dbReference type="PANTHER" id="PTHR20854">
    <property type="entry name" value="INOSITOL MONOPHOSPHATASE"/>
    <property type="match status" value="1"/>
</dbReference>
<keyword evidence="3" id="KW-0378">Hydrolase</keyword>
<proteinExistence type="inferred from homology"/>
<name>A0ABX2PSC4_9RHOB</name>
<evidence type="ECO:0000256" key="2">
    <source>
        <dbReference type="ARBA" id="ARBA00022723"/>
    </source>
</evidence>
<dbReference type="Gene3D" id="3.40.190.80">
    <property type="match status" value="1"/>
</dbReference>
<evidence type="ECO:0000256" key="4">
    <source>
        <dbReference type="ARBA" id="ARBA00022842"/>
    </source>
</evidence>
<dbReference type="PANTHER" id="PTHR20854:SF4">
    <property type="entry name" value="INOSITOL-1-MONOPHOSPHATASE-RELATED"/>
    <property type="match status" value="1"/>
</dbReference>